<dbReference type="Gene3D" id="3.30.450.40">
    <property type="match status" value="1"/>
</dbReference>
<dbReference type="SUPFAM" id="SSF55781">
    <property type="entry name" value="GAF domain-like"/>
    <property type="match status" value="1"/>
</dbReference>
<sequence length="700" mass="76611">MNGQVLGSLEFAAYLLSALVTLVMATWLFARRQHAAWSTGATAAALVVMAAWALARPVFGPDGLLGRLLLSMSYLVWLWVLYRMFARDGRHESLGPIRPVVLALGFVGLMQIALALAVVGEPTAFGVNELVRLGVAFRLLFCVGALVLVHNLYAGASLAARRELRWPAAAMALMWFYDLNFQTLSYLAEIVPATLAAVRSLVPGTMAILLAIGGMQRATEQTFRPSRAFAFQSISLLIIAAYFGLMVIAFRGIAMAGGDFAGLLQVAFLVAASAGALALLPSKRLRGWLHVTVAKNLFQHRYDYREEWLRFTRTMERAEALPLRERVVQAVADVTDSPAGLLLAPGDYGNLSLEARWQWPGSEIPAEAMGAAGMRFFADSQFILDLDHWRAGRHEGIPASAVPPWLADDARAWAVVPLLHYDRLLGVVVLARPAYARTLDWEDFDLLRVVGRQLANYLAEEASQDALGEAQRFDEFNRRIAFVMHDIKNLASQLSLLARNAEKHADKPEFRADMLVTLRKSSEKLAALLARLGRYGGQGDEPIAPVPVRSLLQSIAERYRAQHAVIALPGDEFTAEAQPEALDQALVHLVQNAVDASKDETAVVLDARAEGTEIVIEVSDSGCGMSPEFVRTRLFKPFHSSKPGGFGIGAHEARVTIRAMGGKLDVESREGLGTRFVIRLPRPIADSQFPSDNKIKTEVA</sequence>
<evidence type="ECO:0000256" key="3">
    <source>
        <dbReference type="SAM" id="Phobius"/>
    </source>
</evidence>
<dbReference type="Gene3D" id="3.30.565.10">
    <property type="entry name" value="Histidine kinase-like ATPase, C-terminal domain"/>
    <property type="match status" value="1"/>
</dbReference>
<protein>
    <recommendedName>
        <fullName evidence="2">histidine kinase</fullName>
        <ecNumber evidence="2">2.7.13.3</ecNumber>
    </recommendedName>
</protein>
<dbReference type="InterPro" id="IPR003594">
    <property type="entry name" value="HATPase_dom"/>
</dbReference>
<organism evidence="5 6">
    <name type="scientific">Croceibacterium salegens</name>
    <dbReference type="NCBI Taxonomy" id="1737568"/>
    <lineage>
        <taxon>Bacteria</taxon>
        <taxon>Pseudomonadati</taxon>
        <taxon>Pseudomonadota</taxon>
        <taxon>Alphaproteobacteria</taxon>
        <taxon>Sphingomonadales</taxon>
        <taxon>Erythrobacteraceae</taxon>
        <taxon>Croceibacterium</taxon>
    </lineage>
</organism>
<dbReference type="PANTHER" id="PTHR43065">
    <property type="entry name" value="SENSOR HISTIDINE KINASE"/>
    <property type="match status" value="1"/>
</dbReference>
<feature type="transmembrane region" description="Helical" evidence="3">
    <location>
        <begin position="190"/>
        <end position="213"/>
    </location>
</feature>
<dbReference type="PROSITE" id="PS50109">
    <property type="entry name" value="HIS_KIN"/>
    <property type="match status" value="1"/>
</dbReference>
<reference evidence="5 6" key="1">
    <citation type="submission" date="2019-12" db="EMBL/GenBank/DDBJ databases">
        <title>Genomic-based taxomic classification of the family Erythrobacteraceae.</title>
        <authorList>
            <person name="Xu L."/>
        </authorList>
    </citation>
    <scope>NUCLEOTIDE SEQUENCE [LARGE SCALE GENOMIC DNA]</scope>
    <source>
        <strain evidence="5 6">MCCC 1K01500</strain>
    </source>
</reference>
<evidence type="ECO:0000256" key="2">
    <source>
        <dbReference type="ARBA" id="ARBA00012438"/>
    </source>
</evidence>
<proteinExistence type="predicted"/>
<dbReference type="PANTHER" id="PTHR43065:SF42">
    <property type="entry name" value="TWO-COMPONENT SENSOR PPRA"/>
    <property type="match status" value="1"/>
</dbReference>
<dbReference type="InterPro" id="IPR003018">
    <property type="entry name" value="GAF"/>
</dbReference>
<dbReference type="InterPro" id="IPR014265">
    <property type="entry name" value="XrtA/PrsK"/>
</dbReference>
<dbReference type="NCBIfam" id="TIGR02916">
    <property type="entry name" value="PEP_his_kin"/>
    <property type="match status" value="1"/>
</dbReference>
<dbReference type="SMART" id="SM00387">
    <property type="entry name" value="HATPase_c"/>
    <property type="match status" value="1"/>
</dbReference>
<keyword evidence="5" id="KW-0808">Transferase</keyword>
<evidence type="ECO:0000256" key="1">
    <source>
        <dbReference type="ARBA" id="ARBA00000085"/>
    </source>
</evidence>
<keyword evidence="3" id="KW-0472">Membrane</keyword>
<dbReference type="InterPro" id="IPR005467">
    <property type="entry name" value="His_kinase_dom"/>
</dbReference>
<dbReference type="OrthoDB" id="9785691at2"/>
<name>A0A6I4SUF2_9SPHN</name>
<feature type="transmembrane region" description="Helical" evidence="3">
    <location>
        <begin position="166"/>
        <end position="184"/>
    </location>
</feature>
<feature type="transmembrane region" description="Helical" evidence="3">
    <location>
        <begin position="67"/>
        <end position="85"/>
    </location>
</feature>
<dbReference type="InterPro" id="IPR029016">
    <property type="entry name" value="GAF-like_dom_sf"/>
</dbReference>
<evidence type="ECO:0000259" key="4">
    <source>
        <dbReference type="PROSITE" id="PS50109"/>
    </source>
</evidence>
<dbReference type="Proteomes" id="UP000433652">
    <property type="component" value="Unassembled WGS sequence"/>
</dbReference>
<dbReference type="RefSeq" id="WP_159792479.1">
    <property type="nucleotide sequence ID" value="NZ_WTYM01000030.1"/>
</dbReference>
<feature type="transmembrane region" description="Helical" evidence="3">
    <location>
        <begin position="234"/>
        <end position="254"/>
    </location>
</feature>
<dbReference type="PRINTS" id="PR00344">
    <property type="entry name" value="BCTRLSENSOR"/>
</dbReference>
<keyword evidence="3" id="KW-1133">Transmembrane helix</keyword>
<keyword evidence="5" id="KW-0418">Kinase</keyword>
<feature type="transmembrane region" description="Helical" evidence="3">
    <location>
        <begin position="260"/>
        <end position="280"/>
    </location>
</feature>
<gene>
    <name evidence="5" type="primary">prsK</name>
    <name evidence="5" type="ORF">GRI89_04125</name>
</gene>
<feature type="transmembrane region" description="Helical" evidence="3">
    <location>
        <begin position="12"/>
        <end position="30"/>
    </location>
</feature>
<dbReference type="AlphaFoldDB" id="A0A6I4SUF2"/>
<accession>A0A6I4SUF2</accession>
<feature type="transmembrane region" description="Helical" evidence="3">
    <location>
        <begin position="131"/>
        <end position="154"/>
    </location>
</feature>
<dbReference type="SUPFAM" id="SSF55874">
    <property type="entry name" value="ATPase domain of HSP90 chaperone/DNA topoisomerase II/histidine kinase"/>
    <property type="match status" value="1"/>
</dbReference>
<dbReference type="InterPro" id="IPR036890">
    <property type="entry name" value="HATPase_C_sf"/>
</dbReference>
<feature type="transmembrane region" description="Helical" evidence="3">
    <location>
        <begin position="97"/>
        <end position="119"/>
    </location>
</feature>
<keyword evidence="3" id="KW-0812">Transmembrane</keyword>
<dbReference type="Pfam" id="PF02518">
    <property type="entry name" value="HATPase_c"/>
    <property type="match status" value="1"/>
</dbReference>
<keyword evidence="6" id="KW-1185">Reference proteome</keyword>
<dbReference type="EMBL" id="WTYM01000030">
    <property type="protein sequence ID" value="MXO58727.1"/>
    <property type="molecule type" value="Genomic_DNA"/>
</dbReference>
<evidence type="ECO:0000313" key="5">
    <source>
        <dbReference type="EMBL" id="MXO58727.1"/>
    </source>
</evidence>
<dbReference type="EC" id="2.7.13.3" evidence="2"/>
<comment type="caution">
    <text evidence="5">The sequence shown here is derived from an EMBL/GenBank/DDBJ whole genome shotgun (WGS) entry which is preliminary data.</text>
</comment>
<comment type="catalytic activity">
    <reaction evidence="1">
        <text>ATP + protein L-histidine = ADP + protein N-phospho-L-histidine.</text>
        <dbReference type="EC" id="2.7.13.3"/>
    </reaction>
</comment>
<dbReference type="Pfam" id="PF01590">
    <property type="entry name" value="GAF"/>
    <property type="match status" value="1"/>
</dbReference>
<evidence type="ECO:0000313" key="6">
    <source>
        <dbReference type="Proteomes" id="UP000433652"/>
    </source>
</evidence>
<dbReference type="GO" id="GO:0004673">
    <property type="term" value="F:protein histidine kinase activity"/>
    <property type="evidence" value="ECO:0007669"/>
    <property type="project" value="UniProtKB-EC"/>
</dbReference>
<dbReference type="InterPro" id="IPR004358">
    <property type="entry name" value="Sig_transdc_His_kin-like_C"/>
</dbReference>
<feature type="domain" description="Histidine kinase" evidence="4">
    <location>
        <begin position="482"/>
        <end position="684"/>
    </location>
</feature>
<feature type="transmembrane region" description="Helical" evidence="3">
    <location>
        <begin position="37"/>
        <end position="55"/>
    </location>
</feature>